<feature type="domain" description="Beta-lactamase-related" evidence="2">
    <location>
        <begin position="180"/>
        <end position="474"/>
    </location>
</feature>
<accession>D3W8K8</accession>
<dbReference type="InterPro" id="IPR001466">
    <property type="entry name" value="Beta-lactam-related"/>
</dbReference>
<organism evidence="3">
    <name type="scientific">uncultured prokaryote EC6</name>
    <dbReference type="NCBI Taxonomy" id="672204"/>
    <lineage>
        <taxon>unclassified sequences</taxon>
        <taxon>environmental samples</taxon>
    </lineage>
</organism>
<sequence>MLFGSSAVFPDLELVHYSEQFGQVPQTQILFGQGTVKIRIVNHGKLPTDPMTVSVSDFNVLMRQVGPPASVAKLKPDGSVEVTFKMDMVIPPPKSQLGQQQQFDDWKAQYASSHGVDLRGQMKWSGPPASTPMNDRREVRFYTGYGDSTACQEGSHTIGNSPPEKADCDADVCVTVDAVRRSIHQRLDCRVVGYAAFISGPGKAGEFATYGKARTSANGPVVDFTANTKITVASVSKAVTALAAIKSLAKKNVSLDAPIGPHLPKDWMVDPHVAAITFAELLAQKSGIRDYGNTTLDYAKLKTFFTQKVNPNAPTNCNLPSVIDPKDAIVSDPVDRTKYCYSNYNFAIFRILLPMVEGFQDTDPAQRAERLAAKYVKIVQANVFEPVGLKNVDCKPPMGSKSHALAYAFPGNAAGHDWGDNTLQCGADGWYLSVDDISRVLISLNRKDEKVLTDTQFKEMISRGLGWDLTGVGRYQYVEKNGKWSWGSTSVSTSILIFGPTSPGPAFLGVLFTNSDVVPEGIGAATVLQDAFLSAARSMP</sequence>
<evidence type="ECO:0000256" key="1">
    <source>
        <dbReference type="ARBA" id="ARBA00038473"/>
    </source>
</evidence>
<evidence type="ECO:0000259" key="2">
    <source>
        <dbReference type="Pfam" id="PF00144"/>
    </source>
</evidence>
<dbReference type="AlphaFoldDB" id="D3W8K8"/>
<dbReference type="EMBL" id="GQ869384">
    <property type="protein sequence ID" value="ACX33957.1"/>
    <property type="molecule type" value="Genomic_DNA"/>
</dbReference>
<dbReference type="Pfam" id="PF00144">
    <property type="entry name" value="Beta-lactamase"/>
    <property type="match status" value="1"/>
</dbReference>
<evidence type="ECO:0000313" key="3">
    <source>
        <dbReference type="EMBL" id="ACX33957.1"/>
    </source>
</evidence>
<dbReference type="Gene3D" id="3.40.710.10">
    <property type="entry name" value="DD-peptidase/beta-lactamase superfamily"/>
    <property type="match status" value="1"/>
</dbReference>
<name>D3W8K8_9ZZZZ</name>
<dbReference type="InterPro" id="IPR012338">
    <property type="entry name" value="Beta-lactam/transpept-like"/>
</dbReference>
<dbReference type="InterPro" id="IPR051478">
    <property type="entry name" value="Beta-lactamase-like_AB/R"/>
</dbReference>
<dbReference type="PANTHER" id="PTHR22935">
    <property type="entry name" value="PENICILLIN-BINDING PROTEIN"/>
    <property type="match status" value="1"/>
</dbReference>
<comment type="similarity">
    <text evidence="1">Belongs to the beta-lactamase family.</text>
</comment>
<proteinExistence type="inferred from homology"/>
<dbReference type="PANTHER" id="PTHR22935:SF95">
    <property type="entry name" value="BETA-LACTAMASE-LIKE 1-RELATED"/>
    <property type="match status" value="1"/>
</dbReference>
<reference evidence="3" key="1">
    <citation type="journal article" date="2010" name="Appl. Environ. Microbiol.">
        <title>Expanding small-molecule functional metagenomics through parallel screening of broad-host-range cosmid environmental DNA libraries in diverse proteobacteria.</title>
        <authorList>
            <person name="Craig J.W."/>
            <person name="Chang F.Y."/>
            <person name="Kim J.H."/>
            <person name="Obiajulu S.C."/>
            <person name="Brady S.F."/>
        </authorList>
    </citation>
    <scope>NUCLEOTIDE SEQUENCE</scope>
</reference>
<dbReference type="SUPFAM" id="SSF56601">
    <property type="entry name" value="beta-lactamase/transpeptidase-like"/>
    <property type="match status" value="1"/>
</dbReference>
<protein>
    <submittedName>
        <fullName evidence="3">Putative beta-lactamase</fullName>
    </submittedName>
</protein>